<proteinExistence type="predicted"/>
<name>A0A0U5JJ35_9BACT</name>
<gene>
    <name evidence="1" type="ORF">PNK_2393</name>
</gene>
<keyword evidence="2" id="KW-1185">Reference proteome</keyword>
<dbReference type="InParanoid" id="A0A0U5JJ35"/>
<accession>A0A0U5JJ35</accession>
<dbReference type="PATRIC" id="fig|389348.3.peg.2684"/>
<protein>
    <submittedName>
        <fullName evidence="1">Uncharacterized protein</fullName>
    </submittedName>
</protein>
<reference evidence="2" key="1">
    <citation type="submission" date="2015-09" db="EMBL/GenBank/DDBJ databases">
        <authorList>
            <person name="Bertelli C."/>
        </authorList>
    </citation>
    <scope>NUCLEOTIDE SEQUENCE [LARGE SCALE GENOMIC DNA]</scope>
    <source>
        <strain evidence="2">KNic</strain>
    </source>
</reference>
<dbReference type="KEGG" id="pnl:PNK_2393"/>
<evidence type="ECO:0000313" key="2">
    <source>
        <dbReference type="Proteomes" id="UP000069902"/>
    </source>
</evidence>
<dbReference type="Proteomes" id="UP000069902">
    <property type="component" value="Chromosome cPNK"/>
</dbReference>
<organism evidence="1 2">
    <name type="scientific">Candidatus Protochlamydia naegleriophila</name>
    <dbReference type="NCBI Taxonomy" id="389348"/>
    <lineage>
        <taxon>Bacteria</taxon>
        <taxon>Pseudomonadati</taxon>
        <taxon>Chlamydiota</taxon>
        <taxon>Chlamydiia</taxon>
        <taxon>Parachlamydiales</taxon>
        <taxon>Parachlamydiaceae</taxon>
        <taxon>Candidatus Protochlamydia</taxon>
    </lineage>
</organism>
<evidence type="ECO:0000313" key="1">
    <source>
        <dbReference type="EMBL" id="CUI17989.1"/>
    </source>
</evidence>
<sequence>MEKIFYPSINSLIREGDIEALTEALNALSPFELTDLTVKKSDRN</sequence>
<dbReference type="AlphaFoldDB" id="A0A0U5JJ35"/>
<dbReference type="EMBL" id="LN879502">
    <property type="protein sequence ID" value="CUI17989.1"/>
    <property type="molecule type" value="Genomic_DNA"/>
</dbReference>